<keyword evidence="11" id="KW-1185">Reference proteome</keyword>
<dbReference type="SUPFAM" id="SSF53335">
    <property type="entry name" value="S-adenosyl-L-methionine-dependent methyltransferases"/>
    <property type="match status" value="1"/>
</dbReference>
<evidence type="ECO:0000256" key="7">
    <source>
        <dbReference type="ARBA" id="ARBA00022691"/>
    </source>
</evidence>
<dbReference type="PANTHER" id="PTHR43542">
    <property type="entry name" value="METHYLTRANSFERASE"/>
    <property type="match status" value="1"/>
</dbReference>
<dbReference type="GO" id="GO:0003676">
    <property type="term" value="F:nucleic acid binding"/>
    <property type="evidence" value="ECO:0007669"/>
    <property type="project" value="InterPro"/>
</dbReference>
<evidence type="ECO:0000256" key="4">
    <source>
        <dbReference type="ARBA" id="ARBA00013682"/>
    </source>
</evidence>
<accession>A0A7S9DXT1</accession>
<dbReference type="Gene3D" id="3.40.50.150">
    <property type="entry name" value="Vaccinia Virus protein VP39"/>
    <property type="match status" value="1"/>
</dbReference>
<evidence type="ECO:0000256" key="9">
    <source>
        <dbReference type="PIRNR" id="PIRNR004553"/>
    </source>
</evidence>
<organism evidence="10 11">
    <name type="scientific">Salinimonas marina</name>
    <dbReference type="NCBI Taxonomy" id="2785918"/>
    <lineage>
        <taxon>Bacteria</taxon>
        <taxon>Pseudomonadati</taxon>
        <taxon>Pseudomonadota</taxon>
        <taxon>Gammaproteobacteria</taxon>
        <taxon>Alteromonadales</taxon>
        <taxon>Alteromonadaceae</taxon>
        <taxon>Alteromonas/Salinimonas group</taxon>
        <taxon>Salinimonas</taxon>
    </lineage>
</organism>
<gene>
    <name evidence="10" type="primary">rsmD</name>
    <name evidence="10" type="ORF">IT774_01450</name>
</gene>
<dbReference type="RefSeq" id="WP_195811034.1">
    <property type="nucleotide sequence ID" value="NZ_CP064795.1"/>
</dbReference>
<evidence type="ECO:0000256" key="8">
    <source>
        <dbReference type="ARBA" id="ARBA00048326"/>
    </source>
</evidence>
<dbReference type="PANTHER" id="PTHR43542:SF1">
    <property type="entry name" value="METHYLTRANSFERASE"/>
    <property type="match status" value="1"/>
</dbReference>
<dbReference type="CDD" id="cd02440">
    <property type="entry name" value="AdoMet_MTases"/>
    <property type="match status" value="1"/>
</dbReference>
<keyword evidence="9" id="KW-0698">rRNA processing</keyword>
<dbReference type="AlphaFoldDB" id="A0A7S9DXT1"/>
<dbReference type="InterPro" id="IPR002052">
    <property type="entry name" value="DNA_methylase_N6_adenine_CS"/>
</dbReference>
<evidence type="ECO:0000313" key="11">
    <source>
        <dbReference type="Proteomes" id="UP000595095"/>
    </source>
</evidence>
<evidence type="ECO:0000256" key="5">
    <source>
        <dbReference type="ARBA" id="ARBA00022603"/>
    </source>
</evidence>
<keyword evidence="5 9" id="KW-0489">Methyltransferase</keyword>
<dbReference type="EMBL" id="CP064795">
    <property type="protein sequence ID" value="QPG05953.1"/>
    <property type="molecule type" value="Genomic_DNA"/>
</dbReference>
<evidence type="ECO:0000256" key="1">
    <source>
        <dbReference type="ARBA" id="ARBA00002649"/>
    </source>
</evidence>
<evidence type="ECO:0000256" key="3">
    <source>
        <dbReference type="ARBA" id="ARBA00012141"/>
    </source>
</evidence>
<proteinExistence type="inferred from homology"/>
<protein>
    <recommendedName>
        <fullName evidence="4 9">Ribosomal RNA small subunit methyltransferase D</fullName>
        <ecNumber evidence="3 9">2.1.1.171</ecNumber>
    </recommendedName>
</protein>
<keyword evidence="7 9" id="KW-0949">S-adenosyl-L-methionine</keyword>
<evidence type="ECO:0000313" key="10">
    <source>
        <dbReference type="EMBL" id="QPG05953.1"/>
    </source>
</evidence>
<dbReference type="EC" id="2.1.1.171" evidence="3 9"/>
<name>A0A7S9DXT1_9ALTE</name>
<comment type="function">
    <text evidence="1 9">Specifically methylates the guanine in position 966 of 16S rRNA in the assembled 30S particle.</text>
</comment>
<dbReference type="Pfam" id="PF03602">
    <property type="entry name" value="Cons_hypoth95"/>
    <property type="match status" value="1"/>
</dbReference>
<dbReference type="PROSITE" id="PS00092">
    <property type="entry name" value="N6_MTASE"/>
    <property type="match status" value="1"/>
</dbReference>
<dbReference type="GO" id="GO:0052913">
    <property type="term" value="F:16S rRNA (guanine(966)-N(2))-methyltransferase activity"/>
    <property type="evidence" value="ECO:0007669"/>
    <property type="project" value="UniProtKB-EC"/>
</dbReference>
<comment type="similarity">
    <text evidence="2 9">Belongs to the methyltransferase superfamily. RsmD family.</text>
</comment>
<keyword evidence="6 9" id="KW-0808">Transferase</keyword>
<comment type="catalytic activity">
    <reaction evidence="8 9">
        <text>guanosine(966) in 16S rRNA + S-adenosyl-L-methionine = N(2)-methylguanosine(966) in 16S rRNA + S-adenosyl-L-homocysteine + H(+)</text>
        <dbReference type="Rhea" id="RHEA:23548"/>
        <dbReference type="Rhea" id="RHEA-COMP:10211"/>
        <dbReference type="Rhea" id="RHEA-COMP:10212"/>
        <dbReference type="ChEBI" id="CHEBI:15378"/>
        <dbReference type="ChEBI" id="CHEBI:57856"/>
        <dbReference type="ChEBI" id="CHEBI:59789"/>
        <dbReference type="ChEBI" id="CHEBI:74269"/>
        <dbReference type="ChEBI" id="CHEBI:74481"/>
        <dbReference type="EC" id="2.1.1.171"/>
    </reaction>
</comment>
<dbReference type="KEGG" id="smaa:IT774_01450"/>
<dbReference type="NCBIfam" id="TIGR00095">
    <property type="entry name" value="16S rRNA (guanine(966)-N(2))-methyltransferase RsmD"/>
    <property type="match status" value="1"/>
</dbReference>
<evidence type="ECO:0000256" key="6">
    <source>
        <dbReference type="ARBA" id="ARBA00022679"/>
    </source>
</evidence>
<dbReference type="InterPro" id="IPR029063">
    <property type="entry name" value="SAM-dependent_MTases_sf"/>
</dbReference>
<sequence>MKRASKAPSSNRHGQVRIIAGLWRGRKLPVYDIQGLRPTTDRNKETLFNWLMHDLQKAHCLDVFAGSGGLGLEALSRYAAHCDFFEKDAAAARQLTTNLHTLNASGQVFKGDALSLLNSSTQAYDIIFLDPPFGQNLVQPALDIIAQRELIKPNGLIYIEQESNASLPTLPPGFHLIKQKLLSQLSFGLIEAQPRD</sequence>
<dbReference type="InterPro" id="IPR004398">
    <property type="entry name" value="RNA_MeTrfase_RsmD"/>
</dbReference>
<dbReference type="Proteomes" id="UP000595095">
    <property type="component" value="Chromosome"/>
</dbReference>
<evidence type="ECO:0000256" key="2">
    <source>
        <dbReference type="ARBA" id="ARBA00005269"/>
    </source>
</evidence>
<reference evidence="10 11" key="1">
    <citation type="submission" date="2020-11" db="EMBL/GenBank/DDBJ databases">
        <title>Complete genome sequence for Salinimonas sp. strain G2-b.</title>
        <authorList>
            <person name="Park S.-J."/>
        </authorList>
    </citation>
    <scope>NUCLEOTIDE SEQUENCE [LARGE SCALE GENOMIC DNA]</scope>
    <source>
        <strain evidence="10 11">G2-b</strain>
    </source>
</reference>
<dbReference type="PIRSF" id="PIRSF004553">
    <property type="entry name" value="CHP00095"/>
    <property type="match status" value="1"/>
</dbReference>